<dbReference type="CDD" id="cd18469">
    <property type="entry name" value="BACK_KLHL30"/>
    <property type="match status" value="1"/>
</dbReference>
<gene>
    <name evidence="5" type="ORF">GDO78_001953</name>
</gene>
<evidence type="ECO:0000313" key="5">
    <source>
        <dbReference type="EMBL" id="KAG9494373.1"/>
    </source>
</evidence>
<dbReference type="AlphaFoldDB" id="A0A8J6KHS8"/>
<dbReference type="Pfam" id="PF07707">
    <property type="entry name" value="BACK"/>
    <property type="match status" value="1"/>
</dbReference>
<accession>A0A8J6KHS8</accession>
<dbReference type="InterPro" id="IPR030582">
    <property type="entry name" value="KLHL30_BACK"/>
</dbReference>
<dbReference type="FunFam" id="1.25.40.420:FF:000001">
    <property type="entry name" value="Kelch-like family member 12"/>
    <property type="match status" value="1"/>
</dbReference>
<evidence type="ECO:0000313" key="6">
    <source>
        <dbReference type="Proteomes" id="UP000770717"/>
    </source>
</evidence>
<dbReference type="PROSITE" id="PS50097">
    <property type="entry name" value="BTB"/>
    <property type="match status" value="1"/>
</dbReference>
<comment type="caution">
    <text evidence="5">The sequence shown here is derived from an EMBL/GenBank/DDBJ whole genome shotgun (WGS) entry which is preliminary data.</text>
</comment>
<evidence type="ECO:0000259" key="4">
    <source>
        <dbReference type="PROSITE" id="PS50097"/>
    </source>
</evidence>
<feature type="domain" description="BTB" evidence="4">
    <location>
        <begin position="33"/>
        <end position="100"/>
    </location>
</feature>
<evidence type="ECO:0000256" key="3">
    <source>
        <dbReference type="SAM" id="MobiDB-lite"/>
    </source>
</evidence>
<dbReference type="SMART" id="SM00612">
    <property type="entry name" value="Kelch"/>
    <property type="match status" value="3"/>
</dbReference>
<evidence type="ECO:0000256" key="2">
    <source>
        <dbReference type="ARBA" id="ARBA00022737"/>
    </source>
</evidence>
<dbReference type="SMART" id="SM00875">
    <property type="entry name" value="BACK"/>
    <property type="match status" value="1"/>
</dbReference>
<feature type="region of interest" description="Disordered" evidence="3">
    <location>
        <begin position="282"/>
        <end position="308"/>
    </location>
</feature>
<dbReference type="SUPFAM" id="SSF117281">
    <property type="entry name" value="Kelch motif"/>
    <property type="match status" value="1"/>
</dbReference>
<dbReference type="Gene3D" id="1.25.40.420">
    <property type="match status" value="1"/>
</dbReference>
<dbReference type="Gene3D" id="2.120.10.80">
    <property type="entry name" value="Kelch-type beta propeller"/>
    <property type="match status" value="1"/>
</dbReference>
<dbReference type="OrthoDB" id="6482909at2759"/>
<dbReference type="Pfam" id="PF24681">
    <property type="entry name" value="Kelch_KLHDC2_KLHL20_DRC7"/>
    <property type="match status" value="1"/>
</dbReference>
<dbReference type="Gene3D" id="3.30.710.10">
    <property type="entry name" value="Potassium Channel Kv1.1, Chain A"/>
    <property type="match status" value="1"/>
</dbReference>
<dbReference type="InterPro" id="IPR011705">
    <property type="entry name" value="BACK"/>
</dbReference>
<dbReference type="Pfam" id="PF00651">
    <property type="entry name" value="BTB"/>
    <property type="match status" value="1"/>
</dbReference>
<protein>
    <recommendedName>
        <fullName evidence="4">BTB domain-containing protein</fullName>
    </recommendedName>
</protein>
<dbReference type="InterPro" id="IPR017096">
    <property type="entry name" value="BTB-kelch_protein"/>
</dbReference>
<keyword evidence="1" id="KW-0880">Kelch repeat</keyword>
<keyword evidence="6" id="KW-1185">Reference proteome</keyword>
<dbReference type="SMART" id="SM00225">
    <property type="entry name" value="BTB"/>
    <property type="match status" value="1"/>
</dbReference>
<dbReference type="InterPro" id="IPR006652">
    <property type="entry name" value="Kelch_1"/>
</dbReference>
<feature type="compositionally biased region" description="Acidic residues" evidence="3">
    <location>
        <begin position="284"/>
        <end position="299"/>
    </location>
</feature>
<name>A0A8J6KHS8_ELECQ</name>
<dbReference type="SUPFAM" id="SSF54695">
    <property type="entry name" value="POZ domain"/>
    <property type="match status" value="1"/>
</dbReference>
<dbReference type="Proteomes" id="UP000770717">
    <property type="component" value="Unassembled WGS sequence"/>
</dbReference>
<evidence type="ECO:0000256" key="1">
    <source>
        <dbReference type="ARBA" id="ARBA00022441"/>
    </source>
</evidence>
<keyword evidence="2" id="KW-0677">Repeat</keyword>
<dbReference type="PANTHER" id="PTHR24412">
    <property type="entry name" value="KELCH PROTEIN"/>
    <property type="match status" value="1"/>
</dbReference>
<sequence>MVRNIDDLEFCLPSHSDSILAGLQSLRFNPQLSDVTLRVQGREFPCHRAVLALCSQYFHAMFTGNFQESISAHVEIKEVDPEFLETLINFSYTGRLTINQSNVEGLIRISNHLHFPAVRKVCIRYLQQQMDATNCLGIWEFGEIHGCPEVTAKAWSFLQENFEDVAQEEEFLLLPPERLLHYLADPMLQVKEDQSRAKAMLLWVRKDVDSRAHYLPELLSMARLSSLTDHFLQELMDAEPLISESETCRSLVSRNLGQVTKGRNEQTSVSLQQVLVVVGGKVLEDEEDEDEDEDEDDDDPPRTTPNFAYYNPKTKMWMSLPDFPDYNKWGFSITSLNNDVYVTGGSRGSRDDSWSTRNGWHFVLNEGIWKLLSPMINPRTNHASASLNGEIYVIGGTLQEAVEVECYDPYSETWSSVSPAQKYVSNFSAVGCGGKLYLIGSCAIKYNALTLQCYNPSTDSWCVIASPFIPKYLSSPRCCALEGAVYLIADNTKKVYMYLPEINLWKKVQLLHTLHENGGMTSHGSKIYVTGGHWHGMAREYSVVMESYDSSSDIWTREGALPSCWMYHGTTAIFMDTSRWTSVFQGQTQMEV</sequence>
<dbReference type="InterPro" id="IPR000210">
    <property type="entry name" value="BTB/POZ_dom"/>
</dbReference>
<dbReference type="PANTHER" id="PTHR24412:SF398">
    <property type="entry name" value="KELCH-LIKE PROTEIN 30"/>
    <property type="match status" value="1"/>
</dbReference>
<dbReference type="InterPro" id="IPR011333">
    <property type="entry name" value="SKP1/BTB/POZ_sf"/>
</dbReference>
<dbReference type="PIRSF" id="PIRSF037037">
    <property type="entry name" value="Kelch-like_protein_gigaxonin"/>
    <property type="match status" value="1"/>
</dbReference>
<dbReference type="EMBL" id="WNTK01000001">
    <property type="protein sequence ID" value="KAG9494373.1"/>
    <property type="molecule type" value="Genomic_DNA"/>
</dbReference>
<proteinExistence type="predicted"/>
<dbReference type="InterPro" id="IPR015915">
    <property type="entry name" value="Kelch-typ_b-propeller"/>
</dbReference>
<reference evidence="5" key="1">
    <citation type="thesis" date="2020" institute="ProQuest LLC" country="789 East Eisenhower Parkway, Ann Arbor, MI, USA">
        <title>Comparative Genomics and Chromosome Evolution.</title>
        <authorList>
            <person name="Mudd A.B."/>
        </authorList>
    </citation>
    <scope>NUCLEOTIDE SEQUENCE</scope>
    <source>
        <strain evidence="5">HN-11 Male</strain>
        <tissue evidence="5">Kidney and liver</tissue>
    </source>
</reference>
<organism evidence="5 6">
    <name type="scientific">Eleutherodactylus coqui</name>
    <name type="common">Puerto Rican coqui</name>
    <dbReference type="NCBI Taxonomy" id="57060"/>
    <lineage>
        <taxon>Eukaryota</taxon>
        <taxon>Metazoa</taxon>
        <taxon>Chordata</taxon>
        <taxon>Craniata</taxon>
        <taxon>Vertebrata</taxon>
        <taxon>Euteleostomi</taxon>
        <taxon>Amphibia</taxon>
        <taxon>Batrachia</taxon>
        <taxon>Anura</taxon>
        <taxon>Neobatrachia</taxon>
        <taxon>Hyloidea</taxon>
        <taxon>Eleutherodactylidae</taxon>
        <taxon>Eleutherodactylinae</taxon>
        <taxon>Eleutherodactylus</taxon>
        <taxon>Eleutherodactylus</taxon>
    </lineage>
</organism>